<protein>
    <submittedName>
        <fullName evidence="1">CLUMA_CG008786, isoform A</fullName>
    </submittedName>
</protein>
<dbReference type="Proteomes" id="UP000183832">
    <property type="component" value="Unassembled WGS sequence"/>
</dbReference>
<dbReference type="AlphaFoldDB" id="A0A1J1I4J3"/>
<accession>A0A1J1I4J3</accession>
<gene>
    <name evidence="1" type="ORF">CLUMA_CG008786</name>
</gene>
<keyword evidence="2" id="KW-1185">Reference proteome</keyword>
<evidence type="ECO:0000313" key="1">
    <source>
        <dbReference type="EMBL" id="CRK95205.1"/>
    </source>
</evidence>
<proteinExistence type="predicted"/>
<sequence>MIQSPKWTLEMRSKVKSCCFYHNIIIHVSTLVRNLCSKEFSHALYAHVFVTASTYYQFSRVIFVDKNIFLKASLAVIRNISETVT</sequence>
<organism evidence="1 2">
    <name type="scientific">Clunio marinus</name>
    <dbReference type="NCBI Taxonomy" id="568069"/>
    <lineage>
        <taxon>Eukaryota</taxon>
        <taxon>Metazoa</taxon>
        <taxon>Ecdysozoa</taxon>
        <taxon>Arthropoda</taxon>
        <taxon>Hexapoda</taxon>
        <taxon>Insecta</taxon>
        <taxon>Pterygota</taxon>
        <taxon>Neoptera</taxon>
        <taxon>Endopterygota</taxon>
        <taxon>Diptera</taxon>
        <taxon>Nematocera</taxon>
        <taxon>Chironomoidea</taxon>
        <taxon>Chironomidae</taxon>
        <taxon>Clunio</taxon>
    </lineage>
</organism>
<name>A0A1J1I4J3_9DIPT</name>
<dbReference type="EMBL" id="CVRI01000041">
    <property type="protein sequence ID" value="CRK95205.1"/>
    <property type="molecule type" value="Genomic_DNA"/>
</dbReference>
<reference evidence="1 2" key="1">
    <citation type="submission" date="2015-04" db="EMBL/GenBank/DDBJ databases">
        <authorList>
            <person name="Syromyatnikov M.Y."/>
            <person name="Popov V.N."/>
        </authorList>
    </citation>
    <scope>NUCLEOTIDE SEQUENCE [LARGE SCALE GENOMIC DNA]</scope>
</reference>
<evidence type="ECO:0000313" key="2">
    <source>
        <dbReference type="Proteomes" id="UP000183832"/>
    </source>
</evidence>